<dbReference type="Gene3D" id="3.30.1360.20">
    <property type="entry name" value="Transcriptional coactivator/pterin dehydratase"/>
    <property type="match status" value="1"/>
</dbReference>
<evidence type="ECO:0000313" key="6">
    <source>
        <dbReference type="Proteomes" id="UP000603352"/>
    </source>
</evidence>
<dbReference type="CDD" id="cd00914">
    <property type="entry name" value="PCD_DCoH_subfamily_b"/>
    <property type="match status" value="1"/>
</dbReference>
<dbReference type="RefSeq" id="WP_188581262.1">
    <property type="nucleotide sequence ID" value="NZ_BMDZ01000061.1"/>
</dbReference>
<dbReference type="HAMAP" id="MF_00434">
    <property type="entry name" value="Pterin_4_alpha"/>
    <property type="match status" value="1"/>
</dbReference>
<keyword evidence="6" id="KW-1185">Reference proteome</keyword>
<proteinExistence type="inferred from homology"/>
<evidence type="ECO:0000256" key="4">
    <source>
        <dbReference type="HAMAP-Rule" id="MF_00434"/>
    </source>
</evidence>
<organism evidence="5 6">
    <name type="scientific">Tistrella bauzanensis</name>
    <dbReference type="NCBI Taxonomy" id="657419"/>
    <lineage>
        <taxon>Bacteria</taxon>
        <taxon>Pseudomonadati</taxon>
        <taxon>Pseudomonadota</taxon>
        <taxon>Alphaproteobacteria</taxon>
        <taxon>Geminicoccales</taxon>
        <taxon>Geminicoccaceae</taxon>
        <taxon>Tistrella</taxon>
    </lineage>
</organism>
<dbReference type="InterPro" id="IPR036428">
    <property type="entry name" value="PCD_sf"/>
</dbReference>
<keyword evidence="3 4" id="KW-0456">Lyase</keyword>
<evidence type="ECO:0000256" key="3">
    <source>
        <dbReference type="ARBA" id="ARBA00023239"/>
    </source>
</evidence>
<comment type="similarity">
    <text evidence="2 4">Belongs to the pterin-4-alpha-carbinolamine dehydratase family.</text>
</comment>
<dbReference type="EMBL" id="BMDZ01000061">
    <property type="protein sequence ID" value="GGB55361.1"/>
    <property type="molecule type" value="Genomic_DNA"/>
</dbReference>
<accession>A0ABQ1IYV9</accession>
<dbReference type="Proteomes" id="UP000603352">
    <property type="component" value="Unassembled WGS sequence"/>
</dbReference>
<dbReference type="NCBIfam" id="NF002020">
    <property type="entry name" value="PRK00823.1-5"/>
    <property type="match status" value="1"/>
</dbReference>
<gene>
    <name evidence="5" type="ORF">GCM10011505_40430</name>
</gene>
<reference evidence="6" key="1">
    <citation type="journal article" date="2019" name="Int. J. Syst. Evol. Microbiol.">
        <title>The Global Catalogue of Microorganisms (GCM) 10K type strain sequencing project: providing services to taxonomists for standard genome sequencing and annotation.</title>
        <authorList>
            <consortium name="The Broad Institute Genomics Platform"/>
            <consortium name="The Broad Institute Genome Sequencing Center for Infectious Disease"/>
            <person name="Wu L."/>
            <person name="Ma J."/>
        </authorList>
    </citation>
    <scope>NUCLEOTIDE SEQUENCE [LARGE SCALE GENOMIC DNA]</scope>
    <source>
        <strain evidence="6">CGMCC 1.10188</strain>
    </source>
</reference>
<dbReference type="PANTHER" id="PTHR12599:SF0">
    <property type="entry name" value="PTERIN-4-ALPHA-CARBINOLAMINE DEHYDRATASE"/>
    <property type="match status" value="1"/>
</dbReference>
<evidence type="ECO:0000256" key="2">
    <source>
        <dbReference type="ARBA" id="ARBA00006472"/>
    </source>
</evidence>
<dbReference type="NCBIfam" id="NF002018">
    <property type="entry name" value="PRK00823.1-3"/>
    <property type="match status" value="1"/>
</dbReference>
<evidence type="ECO:0000256" key="1">
    <source>
        <dbReference type="ARBA" id="ARBA00001554"/>
    </source>
</evidence>
<dbReference type="PANTHER" id="PTHR12599">
    <property type="entry name" value="PTERIN-4-ALPHA-CARBINOLAMINE DEHYDRATASE"/>
    <property type="match status" value="1"/>
</dbReference>
<comment type="caution">
    <text evidence="5">The sequence shown here is derived from an EMBL/GenBank/DDBJ whole genome shotgun (WGS) entry which is preliminary data.</text>
</comment>
<name>A0ABQ1IYV9_9PROT</name>
<dbReference type="EC" id="4.2.1.96" evidence="4"/>
<protein>
    <recommendedName>
        <fullName evidence="4">Putative pterin-4-alpha-carbinolamine dehydratase</fullName>
        <shortName evidence="4">PHS</shortName>
        <ecNumber evidence="4">4.2.1.96</ecNumber>
    </recommendedName>
    <alternativeName>
        <fullName evidence="4">4-alpha-hydroxy-tetrahydropterin dehydratase</fullName>
    </alternativeName>
    <alternativeName>
        <fullName evidence="4">Pterin carbinolamine dehydratase</fullName>
        <shortName evidence="4">PCD</shortName>
    </alternativeName>
</protein>
<dbReference type="SUPFAM" id="SSF55248">
    <property type="entry name" value="PCD-like"/>
    <property type="match status" value="1"/>
</dbReference>
<evidence type="ECO:0000313" key="5">
    <source>
        <dbReference type="EMBL" id="GGB55361.1"/>
    </source>
</evidence>
<sequence length="102" mass="11259">MVAKLEPTARAELLASLPGWREVDGRDAIEKTFRFTDFKAAFAFMTRVAITADGQDHHPEWSNVYNRVTILLSTHDADGLTERDAKLARVIEEAATGTGLQG</sequence>
<dbReference type="InterPro" id="IPR001533">
    <property type="entry name" value="Pterin_deHydtase"/>
</dbReference>
<dbReference type="Pfam" id="PF01329">
    <property type="entry name" value="Pterin_4a"/>
    <property type="match status" value="1"/>
</dbReference>
<comment type="catalytic activity">
    <reaction evidence="1 4">
        <text>(4aS,6R)-4a-hydroxy-L-erythro-5,6,7,8-tetrahydrobiopterin = (6R)-L-erythro-6,7-dihydrobiopterin + H2O</text>
        <dbReference type="Rhea" id="RHEA:11920"/>
        <dbReference type="ChEBI" id="CHEBI:15377"/>
        <dbReference type="ChEBI" id="CHEBI:15642"/>
        <dbReference type="ChEBI" id="CHEBI:43120"/>
        <dbReference type="EC" id="4.2.1.96"/>
    </reaction>
</comment>